<evidence type="ECO:0000313" key="1">
    <source>
        <dbReference type="EMBL" id="HIR40989.1"/>
    </source>
</evidence>
<dbReference type="Proteomes" id="UP000886749">
    <property type="component" value="Unassembled WGS sequence"/>
</dbReference>
<reference evidence="1" key="2">
    <citation type="journal article" date="2021" name="PeerJ">
        <title>Extensive microbial diversity within the chicken gut microbiome revealed by metagenomics and culture.</title>
        <authorList>
            <person name="Gilroy R."/>
            <person name="Ravi A."/>
            <person name="Getino M."/>
            <person name="Pursley I."/>
            <person name="Horton D.L."/>
            <person name="Alikhan N.F."/>
            <person name="Baker D."/>
            <person name="Gharbi K."/>
            <person name="Hall N."/>
            <person name="Watson M."/>
            <person name="Adriaenssens E.M."/>
            <person name="Foster-Nyarko E."/>
            <person name="Jarju S."/>
            <person name="Secka A."/>
            <person name="Antonio M."/>
            <person name="Oren A."/>
            <person name="Chaudhuri R.R."/>
            <person name="La Ragione R."/>
            <person name="Hildebrand F."/>
            <person name="Pallen M.J."/>
        </authorList>
    </citation>
    <scope>NUCLEOTIDE SEQUENCE</scope>
    <source>
        <strain evidence="1">CHK184-25365</strain>
    </source>
</reference>
<dbReference type="AlphaFoldDB" id="A0A9D1AKU2"/>
<feature type="non-terminal residue" evidence="1">
    <location>
        <position position="116"/>
    </location>
</feature>
<name>A0A9D1AKU2_9FIRM</name>
<reference evidence="1" key="1">
    <citation type="submission" date="2020-10" db="EMBL/GenBank/DDBJ databases">
        <authorList>
            <person name="Gilroy R."/>
        </authorList>
    </citation>
    <scope>NUCLEOTIDE SEQUENCE</scope>
    <source>
        <strain evidence="1">CHK184-25365</strain>
    </source>
</reference>
<comment type="caution">
    <text evidence="1">The sequence shown here is derived from an EMBL/GenBank/DDBJ whole genome shotgun (WGS) entry which is preliminary data.</text>
</comment>
<sequence>MLLGAVPFTVFASDAKTLEEINRENAAAYAVSFVDVVFENPGLESGDVIPFYDETDQLSGYCVDIVDDGQPNGYVIIKFSNGEQIVSEFAIEPGVKNPYDQMAEEKNVSLEDVTYY</sequence>
<accession>A0A9D1AKU2</accession>
<protein>
    <submittedName>
        <fullName evidence="1">Uncharacterized protein</fullName>
    </submittedName>
</protein>
<dbReference type="EMBL" id="DVGY01000090">
    <property type="protein sequence ID" value="HIR40989.1"/>
    <property type="molecule type" value="Genomic_DNA"/>
</dbReference>
<evidence type="ECO:0000313" key="2">
    <source>
        <dbReference type="Proteomes" id="UP000886749"/>
    </source>
</evidence>
<gene>
    <name evidence="1" type="ORF">IAB36_04075</name>
</gene>
<organism evidence="1 2">
    <name type="scientific">Candidatus Egerieicola pullicola</name>
    <dbReference type="NCBI Taxonomy" id="2840775"/>
    <lineage>
        <taxon>Bacteria</taxon>
        <taxon>Bacillati</taxon>
        <taxon>Bacillota</taxon>
        <taxon>Clostridia</taxon>
        <taxon>Eubacteriales</taxon>
        <taxon>Oscillospiraceae</taxon>
        <taxon>Oscillospiraceae incertae sedis</taxon>
        <taxon>Candidatus Egerieicola</taxon>
    </lineage>
</organism>
<proteinExistence type="predicted"/>